<dbReference type="EMBL" id="CSBK01000120">
    <property type="protein sequence ID" value="COW97305.1"/>
    <property type="molecule type" value="Genomic_DNA"/>
</dbReference>
<evidence type="ECO:0000256" key="1">
    <source>
        <dbReference type="SAM" id="MobiDB-lite"/>
    </source>
</evidence>
<organism evidence="2 5">
    <name type="scientific">Mycobacterium tuberculosis</name>
    <dbReference type="NCBI Taxonomy" id="1773"/>
    <lineage>
        <taxon>Bacteria</taxon>
        <taxon>Bacillati</taxon>
        <taxon>Actinomycetota</taxon>
        <taxon>Actinomycetes</taxon>
        <taxon>Mycobacteriales</taxon>
        <taxon>Mycobacteriaceae</taxon>
        <taxon>Mycobacterium</taxon>
        <taxon>Mycobacterium tuberculosis complex</taxon>
    </lineage>
</organism>
<dbReference type="AlphaFoldDB" id="A0A0K2KRY5"/>
<feature type="region of interest" description="Disordered" evidence="1">
    <location>
        <begin position="64"/>
        <end position="87"/>
    </location>
</feature>
<evidence type="ECO:0000313" key="4">
    <source>
        <dbReference type="EMBL" id="REQ56402.1"/>
    </source>
</evidence>
<reference evidence="3" key="1">
    <citation type="submission" date="2015-03" db="EMBL/GenBank/DDBJ databases">
        <authorList>
            <consortium name="Pathogen Informatics"/>
            <person name="Murphy D."/>
        </authorList>
    </citation>
    <scope>NUCLEOTIDE SEQUENCE</scope>
    <source>
        <strain evidence="3">N09902308</strain>
    </source>
</reference>
<evidence type="ECO:0000313" key="3">
    <source>
        <dbReference type="EMBL" id="COW97305.1"/>
    </source>
</evidence>
<feature type="compositionally biased region" description="Polar residues" evidence="1">
    <location>
        <begin position="65"/>
        <end position="78"/>
    </location>
</feature>
<evidence type="ECO:0000313" key="6">
    <source>
        <dbReference type="Proteomes" id="UP000039021"/>
    </source>
</evidence>
<reference evidence="4" key="5">
    <citation type="submission" date="2018-07" db="EMBL/GenBank/DDBJ databases">
        <authorList>
            <person name="Shah S."/>
            <person name="Brown T."/>
            <person name="Auld S."/>
            <person name="Bratton K."/>
            <person name="Narechania A."/>
            <person name="Mathema B."/>
            <person name="Gandhi N."/>
        </authorList>
    </citation>
    <scope>NUCLEOTIDE SEQUENCE</scope>
    <source>
        <strain evidence="4">32301_S10</strain>
    </source>
</reference>
<reference evidence="5 6" key="2">
    <citation type="submission" date="2015-03" db="EMBL/GenBank/DDBJ databases">
        <authorList>
            <consortium name="Pathogen Informatics"/>
        </authorList>
    </citation>
    <scope>NUCLEOTIDE SEQUENCE [LARGE SCALE GENOMIC DNA]</scope>
    <source>
        <strain evidence="5">K00500041</strain>
        <strain evidence="6">N09902308</strain>
    </source>
</reference>
<reference evidence="4 7" key="4">
    <citation type="journal article" date="2017" name="N. Engl. J. Med.">
        <title>Transmission of Extensively Drug-Resistant Tuberculosis in South Africa.</title>
        <authorList>
            <person name="Shah N.S."/>
            <person name="Auld S.C."/>
            <person name="Brust J.C."/>
            <person name="Mathema B."/>
            <person name="Ismail N."/>
            <person name="Moodley P."/>
            <person name="Mlisana K."/>
            <person name="Allana S."/>
            <person name="Campbell A."/>
            <person name="Mthiyane T."/>
            <person name="Morris N."/>
            <person name="Mpangase P."/>
            <person name="van der Meulen H."/>
            <person name="Omar S.V."/>
            <person name="Brown T.S."/>
            <person name="Narechania A."/>
            <person name="Shaskina E."/>
            <person name="Kapwata T."/>
            <person name="Kreiswirth B."/>
            <person name="Gandhi N.R."/>
        </authorList>
    </citation>
    <scope>NUCLEOTIDE SEQUENCE [LARGE SCALE GENOMIC DNA]</scope>
    <source>
        <strain evidence="4 7">32301_S10</strain>
    </source>
</reference>
<accession>A0A0K2KRY5</accession>
<dbReference type="EMBL" id="CSAE01000438">
    <property type="protein sequence ID" value="COW29629.1"/>
    <property type="molecule type" value="Genomic_DNA"/>
</dbReference>
<evidence type="ECO:0000313" key="2">
    <source>
        <dbReference type="EMBL" id="COW29629.1"/>
    </source>
</evidence>
<dbReference type="Proteomes" id="UP000256381">
    <property type="component" value="Unassembled WGS sequence"/>
</dbReference>
<dbReference type="Proteomes" id="UP000039021">
    <property type="component" value="Unassembled WGS sequence"/>
</dbReference>
<evidence type="ECO:0000313" key="7">
    <source>
        <dbReference type="Proteomes" id="UP000256381"/>
    </source>
</evidence>
<protein>
    <submittedName>
        <fullName evidence="2">Transposase</fullName>
    </submittedName>
</protein>
<name>A0A0K2KRY5_MYCTX</name>
<gene>
    <name evidence="4" type="ORF">DSJ38_02330</name>
    <name evidence="2" type="ORF">ERS007703_03309</name>
    <name evidence="3" type="ORF">ERS007739_00432</name>
</gene>
<reference evidence="2" key="3">
    <citation type="submission" date="2015-03" db="EMBL/GenBank/DDBJ databases">
        <authorList>
            <person name="Murphy D."/>
        </authorList>
    </citation>
    <scope>NUCLEOTIDE SEQUENCE [LARGE SCALE GENOMIC DNA]</scope>
    <source>
        <strain evidence="2">K00500041</strain>
    </source>
</reference>
<sequence>MSDREPCDRLALDLRWEAAAGLTVHAPSLHPTVLVGMRNRLRASDPTCWWMHHFQMPSRVETWVPSKNNPTKGPTSAPSYVRVSDNP</sequence>
<dbReference type="PATRIC" id="fig|1773.836.peg.1622"/>
<proteinExistence type="predicted"/>
<dbReference type="Proteomes" id="UP000038802">
    <property type="component" value="Unassembled WGS sequence"/>
</dbReference>
<dbReference type="EMBL" id="QTBD01000036">
    <property type="protein sequence ID" value="REQ56402.1"/>
    <property type="molecule type" value="Genomic_DNA"/>
</dbReference>
<evidence type="ECO:0000313" key="5">
    <source>
        <dbReference type="Proteomes" id="UP000038802"/>
    </source>
</evidence>